<keyword evidence="2" id="KW-0732">Signal</keyword>
<organism evidence="3 4">
    <name type="scientific">Shewanella insulae</name>
    <dbReference type="NCBI Taxonomy" id="2681496"/>
    <lineage>
        <taxon>Bacteria</taxon>
        <taxon>Pseudomonadati</taxon>
        <taxon>Pseudomonadota</taxon>
        <taxon>Gammaproteobacteria</taxon>
        <taxon>Alteromonadales</taxon>
        <taxon>Shewanellaceae</taxon>
        <taxon>Shewanella</taxon>
    </lineage>
</organism>
<keyword evidence="1" id="KW-0175">Coiled coil</keyword>
<feature type="coiled-coil region" evidence="1">
    <location>
        <begin position="120"/>
        <end position="208"/>
    </location>
</feature>
<dbReference type="EMBL" id="WRPA01000018">
    <property type="protein sequence ID" value="MXR70395.1"/>
    <property type="molecule type" value="Genomic_DNA"/>
</dbReference>
<dbReference type="RefSeq" id="WP_160798421.1">
    <property type="nucleotide sequence ID" value="NZ_WRPA01000018.1"/>
</dbReference>
<feature type="chain" id="PRO_5026733915" evidence="2">
    <location>
        <begin position="23"/>
        <end position="259"/>
    </location>
</feature>
<evidence type="ECO:0000256" key="2">
    <source>
        <dbReference type="SAM" id="SignalP"/>
    </source>
</evidence>
<protein>
    <submittedName>
        <fullName evidence="3">Uncharacterized protein</fullName>
    </submittedName>
</protein>
<comment type="caution">
    <text evidence="3">The sequence shown here is derived from an EMBL/GenBank/DDBJ whole genome shotgun (WGS) entry which is preliminary data.</text>
</comment>
<evidence type="ECO:0000256" key="1">
    <source>
        <dbReference type="SAM" id="Coils"/>
    </source>
</evidence>
<reference evidence="3 4" key="1">
    <citation type="submission" date="2019-12" db="EMBL/GenBank/DDBJ databases">
        <title>Shewanella insulae sp. nov., isolated from a tidal flat.</title>
        <authorList>
            <person name="Yoon J.-H."/>
        </authorList>
    </citation>
    <scope>NUCLEOTIDE SEQUENCE [LARGE SCALE GENOMIC DNA]</scope>
    <source>
        <strain evidence="3 4">JBTF-M18</strain>
    </source>
</reference>
<name>A0A6L7I1G9_9GAMM</name>
<feature type="signal peptide" evidence="2">
    <location>
        <begin position="1"/>
        <end position="22"/>
    </location>
</feature>
<gene>
    <name evidence="3" type="ORF">GNT65_17180</name>
</gene>
<accession>A0A6L7I1G9</accession>
<proteinExistence type="predicted"/>
<evidence type="ECO:0000313" key="3">
    <source>
        <dbReference type="EMBL" id="MXR70395.1"/>
    </source>
</evidence>
<sequence>MKLNKLTSLIACSALLSFTLAAAPTDVRQIDFNDDQLKANLVKDGDKVTKLTLDLEDKQHNYSFSNDEIKDEKLIRQKLAKLPQETQDKMVRLLKQIDSDESHYHYLRHSELSKADKAKIDALTKKMANKEAALAKHIAKIEVKVAAKSAEMAAKRAEMERKAAELEAKAREFEVIIDTQDGEFNKEIELLSDDIAEIATEIAEIEMKYHGDGEREFVVITSDNDESDVEQLIHLIETGKLSDAQRRKLQQALNNDDRK</sequence>
<evidence type="ECO:0000313" key="4">
    <source>
        <dbReference type="Proteomes" id="UP000474778"/>
    </source>
</evidence>
<dbReference type="Proteomes" id="UP000474778">
    <property type="component" value="Unassembled WGS sequence"/>
</dbReference>
<dbReference type="AlphaFoldDB" id="A0A6L7I1G9"/>
<keyword evidence="4" id="KW-1185">Reference proteome</keyword>